<keyword evidence="1" id="KW-1133">Transmembrane helix</keyword>
<dbReference type="GO" id="GO:0005524">
    <property type="term" value="F:ATP binding"/>
    <property type="evidence" value="ECO:0007669"/>
    <property type="project" value="InterPro"/>
</dbReference>
<feature type="transmembrane region" description="Helical" evidence="1">
    <location>
        <begin position="74"/>
        <end position="96"/>
    </location>
</feature>
<dbReference type="Gene3D" id="1.10.8.60">
    <property type="match status" value="1"/>
</dbReference>
<dbReference type="GO" id="GO:0016887">
    <property type="term" value="F:ATP hydrolysis activity"/>
    <property type="evidence" value="ECO:0007669"/>
    <property type="project" value="InterPro"/>
</dbReference>
<dbReference type="GO" id="GO:0051228">
    <property type="term" value="P:mitotic spindle disassembly"/>
    <property type="evidence" value="ECO:0007669"/>
    <property type="project" value="TreeGrafter"/>
</dbReference>
<accession>Q4D5H5</accession>
<dbReference type="InterPro" id="IPR003959">
    <property type="entry name" value="ATPase_AAA_core"/>
</dbReference>
<dbReference type="GO" id="GO:0005634">
    <property type="term" value="C:nucleus"/>
    <property type="evidence" value="ECO:0007669"/>
    <property type="project" value="TreeGrafter"/>
</dbReference>
<dbReference type="PANTHER" id="PTHR23077">
    <property type="entry name" value="AAA-FAMILY ATPASE"/>
    <property type="match status" value="1"/>
</dbReference>
<feature type="domain" description="AAA+ ATPase" evidence="2">
    <location>
        <begin position="502"/>
        <end position="651"/>
    </location>
</feature>
<feature type="transmembrane region" description="Helical" evidence="1">
    <location>
        <begin position="44"/>
        <end position="62"/>
    </location>
</feature>
<dbReference type="Proteomes" id="UP000002296">
    <property type="component" value="Unassembled WGS sequence"/>
</dbReference>
<sequence>MSCKRRRRNLPQRVFFAADSVAGEHAILFSFLFLVFGGRRSSNLRRFTFHSFFFFFLLLLLLQEKKGTEVVSGLGWVVFMRGETGLLVVAAPLTWWPPADELHRHPLDACRTFFSAITNAGVAVGAADRVVALSRVGRSVMFSGILEGSFVRVYNPFDGVEVTLAVQATLSEQALASGASLQIFAEADRVRVEAAAVETGVVLRPLAEAGHTLGERHAAAAVLHILHYLQRARKPGVCSVLFTGEHGVGKTYTMRRVAQQFPSVVDVQGVQHFLERRDVDIARLLQMSDREALTMIRCMFAVPPVESSNGAHAVLLLLTLDAVDLLWADANFLVSLVSHQLCAVLEELNEPTLTAQTQFHAVVLATATTTTSLPSALLTRLSSRVVHVTHPSLQERLSCIEMHSGSSVYSQDVRRKLAELLAGHTAGQLAALQEGDMLPQMLEREASCGLKQSHVEEHHEVVERLDAYCGLIAMNGVVRDLEEFVVWPLLHLQLLRCCGVRAPKGVVVCGPSGSGKTALLKALASRLQTEVARGVHVMFVDGLSLIEKEVGRTEKNIAALFSNARAMSPTALFLDNIDSLAPPRGRQTSEVSNTADRTLSTLLTEMDGISDSTNDGDVVFVVASAPCFSALDPAIGRPGRLDLHLEIQLPTAKELRDHVVQRVVACVEDCGGSDAAGDVGTISTLVEEHVERWMNMRRVTVAEANAFVREVVLCMVEESSRNLLDRLREALQRAASS</sequence>
<feature type="domain" description="AAA+ ATPase" evidence="2">
    <location>
        <begin position="236"/>
        <end position="392"/>
    </location>
</feature>
<evidence type="ECO:0000313" key="3">
    <source>
        <dbReference type="EMBL" id="EAN87766.1"/>
    </source>
</evidence>
<dbReference type="GO" id="GO:0030970">
    <property type="term" value="P:retrograde protein transport, ER to cytosol"/>
    <property type="evidence" value="ECO:0007669"/>
    <property type="project" value="TreeGrafter"/>
</dbReference>
<reference evidence="3 4" key="1">
    <citation type="journal article" date="2005" name="Science">
        <title>The genome sequence of Trypanosoma cruzi, etiologic agent of Chagas disease.</title>
        <authorList>
            <person name="El-Sayed N.M."/>
            <person name="Myler P.J."/>
            <person name="Bartholomeu D.C."/>
            <person name="Nilsson D."/>
            <person name="Aggarwal G."/>
            <person name="Tran A.N."/>
            <person name="Ghedin E."/>
            <person name="Worthey E.A."/>
            <person name="Delcher A.L."/>
            <person name="Blandin G."/>
            <person name="Westenberger S.J."/>
            <person name="Caler E."/>
            <person name="Cerqueira G.C."/>
            <person name="Branche C."/>
            <person name="Haas B."/>
            <person name="Anupama A."/>
            <person name="Arner E."/>
            <person name="Aslund L."/>
            <person name="Attipoe P."/>
            <person name="Bontempi E."/>
            <person name="Bringaud F."/>
            <person name="Burton P."/>
            <person name="Cadag E."/>
            <person name="Campbell D.A."/>
            <person name="Carrington M."/>
            <person name="Crabtree J."/>
            <person name="Darban H."/>
            <person name="da Silveira J.F."/>
            <person name="de Jong P."/>
            <person name="Edwards K."/>
            <person name="Englund P.T."/>
            <person name="Fazelina G."/>
            <person name="Feldblyum T."/>
            <person name="Ferella M."/>
            <person name="Frasch A.C."/>
            <person name="Gull K."/>
            <person name="Horn D."/>
            <person name="Hou L."/>
            <person name="Huang Y."/>
            <person name="Kindlund E."/>
            <person name="Klingbeil M."/>
            <person name="Kluge S."/>
            <person name="Koo H."/>
            <person name="Lacerda D."/>
            <person name="Levin M.J."/>
            <person name="Lorenzi H."/>
            <person name="Louie T."/>
            <person name="Machado C.R."/>
            <person name="McCulloch R."/>
            <person name="McKenna A."/>
            <person name="Mizuno Y."/>
            <person name="Mottram J.C."/>
            <person name="Nelson S."/>
            <person name="Ochaya S."/>
            <person name="Osoegawa K."/>
            <person name="Pai G."/>
            <person name="Parsons M."/>
            <person name="Pentony M."/>
            <person name="Pettersson U."/>
            <person name="Pop M."/>
            <person name="Ramirez J.L."/>
            <person name="Rinta J."/>
            <person name="Robertson L."/>
            <person name="Salzberg S.L."/>
            <person name="Sanchez D.O."/>
            <person name="Seyler A."/>
            <person name="Sharma R."/>
            <person name="Shetty J."/>
            <person name="Simpson A.J."/>
            <person name="Sisk E."/>
            <person name="Tammi M.T."/>
            <person name="Tarleton R."/>
            <person name="Teixeira S."/>
            <person name="Van Aken S."/>
            <person name="Vogt C."/>
            <person name="Ward P.N."/>
            <person name="Wickstead B."/>
            <person name="Wortman J."/>
            <person name="White O."/>
            <person name="Fraser C.M."/>
            <person name="Stuart K.D."/>
            <person name="Andersson B."/>
        </authorList>
    </citation>
    <scope>NUCLEOTIDE SEQUENCE [LARGE SCALE GENOMIC DNA]</scope>
    <source>
        <strain evidence="3 4">CL Brener</strain>
    </source>
</reference>
<proteinExistence type="predicted"/>
<protein>
    <submittedName>
        <fullName evidence="3">Cell division cycle protein, putative</fullName>
    </submittedName>
</protein>
<dbReference type="GeneID" id="3540265"/>
<keyword evidence="4" id="KW-1185">Reference proteome</keyword>
<evidence type="ECO:0000256" key="1">
    <source>
        <dbReference type="SAM" id="Phobius"/>
    </source>
</evidence>
<organism evidence="3 4">
    <name type="scientific">Trypanosoma cruzi (strain CL Brener)</name>
    <dbReference type="NCBI Taxonomy" id="353153"/>
    <lineage>
        <taxon>Eukaryota</taxon>
        <taxon>Discoba</taxon>
        <taxon>Euglenozoa</taxon>
        <taxon>Kinetoplastea</taxon>
        <taxon>Metakinetoplastina</taxon>
        <taxon>Trypanosomatida</taxon>
        <taxon>Trypanosomatidae</taxon>
        <taxon>Trypanosoma</taxon>
        <taxon>Schizotrypanum</taxon>
    </lineage>
</organism>
<dbReference type="GO" id="GO:0005829">
    <property type="term" value="C:cytosol"/>
    <property type="evidence" value="ECO:0007669"/>
    <property type="project" value="TreeGrafter"/>
</dbReference>
<dbReference type="AlphaFoldDB" id="Q4D5H5"/>
<dbReference type="GO" id="GO:0031593">
    <property type="term" value="F:polyubiquitin modification-dependent protein binding"/>
    <property type="evidence" value="ECO:0007669"/>
    <property type="project" value="TreeGrafter"/>
</dbReference>
<evidence type="ECO:0000259" key="2">
    <source>
        <dbReference type="SMART" id="SM00382"/>
    </source>
</evidence>
<keyword evidence="1" id="KW-0812">Transmembrane</keyword>
<dbReference type="FunFam" id="3.40.50.300:FF:001602">
    <property type="entry name" value="Cell division cycle protein-like protein"/>
    <property type="match status" value="1"/>
</dbReference>
<comment type="caution">
    <text evidence="3">The sequence shown here is derived from an EMBL/GenBank/DDBJ whole genome shotgun (WGS) entry which is preliminary data.</text>
</comment>
<dbReference type="PaxDb" id="353153-Q4D5H5"/>
<dbReference type="eggNOG" id="KOG0730">
    <property type="taxonomic scope" value="Eukaryota"/>
</dbReference>
<dbReference type="PANTHER" id="PTHR23077:SF197">
    <property type="entry name" value="DIVISION CYCLE PROTEIN, PUTATIVE-RELATED"/>
    <property type="match status" value="1"/>
</dbReference>
<dbReference type="RefSeq" id="XP_809617.1">
    <property type="nucleotide sequence ID" value="XM_804524.1"/>
</dbReference>
<name>Q4D5H5_TRYCC</name>
<dbReference type="GO" id="GO:0051301">
    <property type="term" value="P:cell division"/>
    <property type="evidence" value="ECO:0007669"/>
    <property type="project" value="UniProtKB-KW"/>
</dbReference>
<dbReference type="GO" id="GO:0034098">
    <property type="term" value="C:VCP-NPL4-UFD1 AAA ATPase complex"/>
    <property type="evidence" value="ECO:0007669"/>
    <property type="project" value="TreeGrafter"/>
</dbReference>
<dbReference type="GO" id="GO:0097352">
    <property type="term" value="P:autophagosome maturation"/>
    <property type="evidence" value="ECO:0007669"/>
    <property type="project" value="TreeGrafter"/>
</dbReference>
<keyword evidence="3" id="KW-0132">Cell division</keyword>
<dbReference type="InterPro" id="IPR050168">
    <property type="entry name" value="AAA_ATPase_domain"/>
</dbReference>
<dbReference type="SMART" id="SM00382">
    <property type="entry name" value="AAA"/>
    <property type="match status" value="2"/>
</dbReference>
<dbReference type="OMA" id="ESTAHWT"/>
<dbReference type="EMBL" id="AAHK01000983">
    <property type="protein sequence ID" value="EAN87766.1"/>
    <property type="molecule type" value="Genomic_DNA"/>
</dbReference>
<dbReference type="Gene3D" id="3.40.50.300">
    <property type="entry name" value="P-loop containing nucleotide triphosphate hydrolases"/>
    <property type="match status" value="2"/>
</dbReference>
<keyword evidence="1" id="KW-0472">Membrane</keyword>
<dbReference type="InterPro" id="IPR027417">
    <property type="entry name" value="P-loop_NTPase"/>
</dbReference>
<dbReference type="InterPro" id="IPR003593">
    <property type="entry name" value="AAA+_ATPase"/>
</dbReference>
<keyword evidence="3" id="KW-0131">Cell cycle</keyword>
<dbReference type="Pfam" id="PF00004">
    <property type="entry name" value="AAA"/>
    <property type="match status" value="2"/>
</dbReference>
<feature type="transmembrane region" description="Helical" evidence="1">
    <location>
        <begin position="14"/>
        <end position="38"/>
    </location>
</feature>
<gene>
    <name evidence="3" type="ORF">Tc00.1047053508405.10</name>
</gene>
<dbReference type="KEGG" id="tcr:508405.10"/>
<evidence type="ECO:0000313" key="4">
    <source>
        <dbReference type="Proteomes" id="UP000002296"/>
    </source>
</evidence>
<dbReference type="InParanoid" id="Q4D5H5"/>
<dbReference type="STRING" id="353153.Q4D5H5"/>
<dbReference type="SUPFAM" id="SSF52540">
    <property type="entry name" value="P-loop containing nucleoside triphosphate hydrolases"/>
    <property type="match status" value="2"/>
</dbReference>